<protein>
    <submittedName>
        <fullName evidence="5 6">Ran-binding protein 3-like</fullName>
    </submittedName>
</protein>
<evidence type="ECO:0000259" key="4">
    <source>
        <dbReference type="PROSITE" id="PS50196"/>
    </source>
</evidence>
<feature type="domain" description="RanBD1" evidence="4">
    <location>
        <begin position="413"/>
        <end position="489"/>
    </location>
</feature>
<dbReference type="InterPro" id="IPR045255">
    <property type="entry name" value="RanBP1-like"/>
</dbReference>
<feature type="compositionally biased region" description="Polar residues" evidence="3">
    <location>
        <begin position="225"/>
        <end position="234"/>
    </location>
</feature>
<organism evidence="5">
    <name type="scientific">Hirondellea gigas</name>
    <dbReference type="NCBI Taxonomy" id="1518452"/>
    <lineage>
        <taxon>Eukaryota</taxon>
        <taxon>Metazoa</taxon>
        <taxon>Ecdysozoa</taxon>
        <taxon>Arthropoda</taxon>
        <taxon>Crustacea</taxon>
        <taxon>Multicrustacea</taxon>
        <taxon>Malacostraca</taxon>
        <taxon>Eumalacostraca</taxon>
        <taxon>Peracarida</taxon>
        <taxon>Amphipoda</taxon>
        <taxon>Amphilochidea</taxon>
        <taxon>Lysianassida</taxon>
        <taxon>Lysianassidira</taxon>
        <taxon>Lysianassoidea</taxon>
        <taxon>Lysianassidae</taxon>
        <taxon>Hirondellea</taxon>
    </lineage>
</organism>
<evidence type="ECO:0000313" key="5">
    <source>
        <dbReference type="EMBL" id="LAB68281.1"/>
    </source>
</evidence>
<feature type="region of interest" description="Disordered" evidence="3">
    <location>
        <begin position="217"/>
        <end position="330"/>
    </location>
</feature>
<evidence type="ECO:0000256" key="1">
    <source>
        <dbReference type="ARBA" id="ARBA00004123"/>
    </source>
</evidence>
<evidence type="ECO:0000313" key="6">
    <source>
        <dbReference type="EMBL" id="LAC22089.1"/>
    </source>
</evidence>
<name>A0A2P2I2Q2_9CRUS</name>
<dbReference type="EMBL" id="IACT01002831">
    <property type="protein sequence ID" value="LAC22089.1"/>
    <property type="molecule type" value="mRNA"/>
</dbReference>
<evidence type="ECO:0000256" key="3">
    <source>
        <dbReference type="SAM" id="MobiDB-lite"/>
    </source>
</evidence>
<feature type="compositionally biased region" description="Basic and acidic residues" evidence="3">
    <location>
        <begin position="534"/>
        <end position="548"/>
    </location>
</feature>
<feature type="compositionally biased region" description="Low complexity" evidence="3">
    <location>
        <begin position="58"/>
        <end position="76"/>
    </location>
</feature>
<feature type="region of interest" description="Disordered" evidence="3">
    <location>
        <begin position="377"/>
        <end position="408"/>
    </location>
</feature>
<dbReference type="Gene3D" id="2.30.29.30">
    <property type="entry name" value="Pleckstrin-homology domain (PH domain)/Phosphotyrosine-binding domain (PTB)"/>
    <property type="match status" value="1"/>
</dbReference>
<dbReference type="InterPro" id="IPR011993">
    <property type="entry name" value="PH-like_dom_sf"/>
</dbReference>
<feature type="compositionally biased region" description="Basic and acidic residues" evidence="3">
    <location>
        <begin position="397"/>
        <end position="408"/>
    </location>
</feature>
<feature type="compositionally biased region" description="Low complexity" evidence="3">
    <location>
        <begin position="342"/>
        <end position="353"/>
    </location>
</feature>
<dbReference type="Pfam" id="PF00638">
    <property type="entry name" value="Ran_BP1"/>
    <property type="match status" value="1"/>
</dbReference>
<feature type="region of interest" description="Disordered" evidence="3">
    <location>
        <begin position="534"/>
        <end position="556"/>
    </location>
</feature>
<dbReference type="PANTHER" id="PTHR23138:SF142">
    <property type="entry name" value="RAN-BINDING PROTEIN 3B-RELATED"/>
    <property type="match status" value="1"/>
</dbReference>
<dbReference type="CDD" id="cd13180">
    <property type="entry name" value="RanBD_RanBP3"/>
    <property type="match status" value="1"/>
</dbReference>
<feature type="compositionally biased region" description="Low complexity" evidence="3">
    <location>
        <begin position="279"/>
        <end position="291"/>
    </location>
</feature>
<dbReference type="SMART" id="SM00160">
    <property type="entry name" value="RanBD"/>
    <property type="match status" value="1"/>
</dbReference>
<dbReference type="PANTHER" id="PTHR23138">
    <property type="entry name" value="RAN BINDING PROTEIN"/>
    <property type="match status" value="1"/>
</dbReference>
<dbReference type="EMBL" id="IACF01002635">
    <property type="protein sequence ID" value="LAB68281.1"/>
    <property type="molecule type" value="mRNA"/>
</dbReference>
<sequence length="556" mass="58084">MSTSTIHKQAADTNTAESTSESSSPSVTQSASAVAGNNCISSSSNGTEFDKDTTSTMSSSNNASAADSSSNNGSVATSNNPFSRGTNQASSWGASTDSSSDDHHHLHYSRPVLAPSKLGGFGCSSSSILAPSKLGSSTSSILAPSRLFGEAGGTSIPKIIHPAASHQSEVKFKLKPSILGSAVVSNPFSKVSGHMGDVDEDKSYIDNQKQTAELPSCSLPAAAQDSVNKNTTADSSTEVKSVVTQSSTSQGSFVTPTPPPSPPHSTTNINKPATDDADSSSGSKSVFGVFGNADAAQEKRPAASSSPNDPSTSSSNGIRSPAASSSAPSFIFGQNIRTRVTGAAEGESSTAEGAAGGGGAEPSDNIFTAAASTLATSSSSVSSQPLNGGPAKSLETSSRELAEKESREKRKFEEVEVLTGEETESNVLQMNCKVYNWVRGSWQERGRGLLRLNDWGTGGVEMHSRLVVRTQGTLTIMLNTNIWSEMSIERASNKSVRFTASDPDGSAKIYLVMGQPKDIELLYTSLEYRVSNSRHREERENKRCRTEDQPSSSTSI</sequence>
<feature type="compositionally biased region" description="Low complexity" evidence="3">
    <location>
        <begin position="11"/>
        <end position="35"/>
    </location>
</feature>
<comment type="subcellular location">
    <subcellularLocation>
        <location evidence="1">Nucleus</location>
    </subcellularLocation>
</comment>
<dbReference type="SUPFAM" id="SSF50729">
    <property type="entry name" value="PH domain-like"/>
    <property type="match status" value="1"/>
</dbReference>
<evidence type="ECO:0000256" key="2">
    <source>
        <dbReference type="ARBA" id="ARBA00023242"/>
    </source>
</evidence>
<dbReference type="GO" id="GO:0006611">
    <property type="term" value="P:protein export from nucleus"/>
    <property type="evidence" value="ECO:0007669"/>
    <property type="project" value="TreeGrafter"/>
</dbReference>
<feature type="region of interest" description="Disordered" evidence="3">
    <location>
        <begin position="342"/>
        <end position="365"/>
    </location>
</feature>
<reference evidence="5" key="2">
    <citation type="journal article" date="2018" name="Biosci. Biotechnol. Biochem.">
        <title>Polysaccharide hydrolase of the hadal zone amphipods Hirondellea gigas.</title>
        <authorList>
            <person name="Kobayashi H."/>
            <person name="Nagahama T."/>
            <person name="Arai W."/>
            <person name="Sasagawa Y."/>
            <person name="Umeda M."/>
            <person name="Hayashi T."/>
            <person name="Nikaido I."/>
            <person name="Watanabe H."/>
            <person name="Oguri K."/>
            <person name="Kitazato H."/>
            <person name="Fujioka K."/>
            <person name="Kido Y."/>
            <person name="Takami H."/>
        </authorList>
    </citation>
    <scope>NUCLEOTIDE SEQUENCE</scope>
    <source>
        <tissue evidence="5">Whole body</tissue>
    </source>
</reference>
<feature type="compositionally biased region" description="Polar residues" evidence="3">
    <location>
        <begin position="38"/>
        <end position="47"/>
    </location>
</feature>
<dbReference type="PROSITE" id="PS50196">
    <property type="entry name" value="RANBD1"/>
    <property type="match status" value="1"/>
</dbReference>
<feature type="compositionally biased region" description="Low complexity" evidence="3">
    <location>
        <begin position="304"/>
        <end position="329"/>
    </location>
</feature>
<accession>A0A2P2I2Q2</accession>
<feature type="compositionally biased region" description="Low complexity" evidence="3">
    <location>
        <begin position="235"/>
        <end position="255"/>
    </location>
</feature>
<proteinExistence type="evidence at transcript level"/>
<feature type="compositionally biased region" description="Polar residues" evidence="3">
    <location>
        <begin position="77"/>
        <end position="89"/>
    </location>
</feature>
<feature type="region of interest" description="Disordered" evidence="3">
    <location>
        <begin position="1"/>
        <end position="106"/>
    </location>
</feature>
<dbReference type="AlphaFoldDB" id="A0A2P2I2Q2"/>
<dbReference type="InterPro" id="IPR000156">
    <property type="entry name" value="Ran_bind_dom"/>
</dbReference>
<keyword evidence="2" id="KW-0539">Nucleus</keyword>
<dbReference type="GO" id="GO:0005634">
    <property type="term" value="C:nucleus"/>
    <property type="evidence" value="ECO:0007669"/>
    <property type="project" value="UniProtKB-SubCell"/>
</dbReference>
<reference evidence="6" key="1">
    <citation type="submission" date="2017-11" db="EMBL/GenBank/DDBJ databases">
        <title>The sensing device of the deep-sea amphipod.</title>
        <authorList>
            <person name="Kobayashi H."/>
            <person name="Nagahama T."/>
            <person name="Arai W."/>
            <person name="Sasagawa Y."/>
            <person name="Umeda M."/>
            <person name="Hayashi T."/>
            <person name="Nikaido I."/>
            <person name="Watanabe H."/>
            <person name="Oguri K."/>
            <person name="Kitazato H."/>
            <person name="Fujioka K."/>
            <person name="Kido Y."/>
            <person name="Takami H."/>
        </authorList>
    </citation>
    <scope>NUCLEOTIDE SEQUENCE</scope>
    <source>
        <tissue evidence="6">Whole body</tissue>
    </source>
</reference>